<reference evidence="2 3" key="1">
    <citation type="submission" date="2013-04" db="EMBL/GenBank/DDBJ databases">
        <title>The Genome Sequence of Paenibacillus barengoltzii G22.</title>
        <authorList>
            <consortium name="The Broad Institute Genomics Platform"/>
            <consortium name="The Broad Institute Genome Sequencing Center for Infectious Disease"/>
            <person name="Earl A."/>
            <person name="Xavier R."/>
            <person name="Elson C."/>
            <person name="Duck W."/>
            <person name="Walker B."/>
            <person name="Young S."/>
            <person name="Zeng Q."/>
            <person name="Gargeya S."/>
            <person name="Fitzgerald M."/>
            <person name="Haas B."/>
            <person name="Abouelleil A."/>
            <person name="Allen A.W."/>
            <person name="Alvarado L."/>
            <person name="Arachchi H.M."/>
            <person name="Berlin A.M."/>
            <person name="Chapman S.B."/>
            <person name="Gainer-Dewar J."/>
            <person name="Goldberg J."/>
            <person name="Griggs A."/>
            <person name="Gujja S."/>
            <person name="Hansen M."/>
            <person name="Howarth C."/>
            <person name="Imamovic A."/>
            <person name="Ireland A."/>
            <person name="Larimer J."/>
            <person name="McCowan C."/>
            <person name="Murphy C."/>
            <person name="Pearson M."/>
            <person name="Poon T.W."/>
            <person name="Priest M."/>
            <person name="Roberts A."/>
            <person name="Saif S."/>
            <person name="Shea T."/>
            <person name="Sisk P."/>
            <person name="Sykes S."/>
            <person name="Wortman J."/>
            <person name="Nusbaum C."/>
            <person name="Birren B."/>
        </authorList>
    </citation>
    <scope>NUCLEOTIDE SEQUENCE [LARGE SCALE GENOMIC DNA]</scope>
    <source>
        <strain evidence="2 3">G22</strain>
    </source>
</reference>
<dbReference type="GeneID" id="43346605"/>
<dbReference type="InterPro" id="IPR007345">
    <property type="entry name" value="Polysacch_pyruvyl_Trfase"/>
</dbReference>
<dbReference type="AlphaFoldDB" id="R9LE79"/>
<dbReference type="HOGENOM" id="CLU_504165_0_0_9"/>
<protein>
    <recommendedName>
        <fullName evidence="1">Polysaccharide pyruvyl transferase domain-containing protein</fullName>
    </recommendedName>
</protein>
<proteinExistence type="predicted"/>
<dbReference type="PATRIC" id="fig|1235795.3.peg.3646"/>
<dbReference type="RefSeq" id="WP_016314075.1">
    <property type="nucleotide sequence ID" value="NZ_KE159655.1"/>
</dbReference>
<organism evidence="2 3">
    <name type="scientific">Paenibacillus barengoltzii G22</name>
    <dbReference type="NCBI Taxonomy" id="1235795"/>
    <lineage>
        <taxon>Bacteria</taxon>
        <taxon>Bacillati</taxon>
        <taxon>Bacillota</taxon>
        <taxon>Bacilli</taxon>
        <taxon>Bacillales</taxon>
        <taxon>Paenibacillaceae</taxon>
        <taxon>Paenibacillus</taxon>
    </lineage>
</organism>
<evidence type="ECO:0000259" key="1">
    <source>
        <dbReference type="Pfam" id="PF04230"/>
    </source>
</evidence>
<dbReference type="EMBL" id="ASSZ01000034">
    <property type="protein sequence ID" value="EOS54052.1"/>
    <property type="molecule type" value="Genomic_DNA"/>
</dbReference>
<evidence type="ECO:0000313" key="3">
    <source>
        <dbReference type="Proteomes" id="UP000019598"/>
    </source>
</evidence>
<dbReference type="STRING" id="1235795.C812_03683"/>
<comment type="caution">
    <text evidence="2">The sequence shown here is derived from an EMBL/GenBank/DDBJ whole genome shotgun (WGS) entry which is preliminary data.</text>
</comment>
<feature type="domain" description="Polysaccharide pyruvyl transferase" evidence="1">
    <location>
        <begin position="42"/>
        <end position="310"/>
    </location>
</feature>
<gene>
    <name evidence="2" type="ORF">C812_03683</name>
</gene>
<sequence>MAKLRYIQCGAEYRISPSRDPYENYVSTGLNTGNLYIGYAVHTLFNTRKMFNLWAPLTEQEVNEIKSNFDIIVMGASNFINSSTDFGVPADNLNKLKLPIIVLGIGAQAPNETIKKIPLTKGTERFLNSISEYSNLIGVRGEYTAELLEKMGIRNFQIIGCPTYYINKNINYKIYKSERNFNELKIALNYTNISQRCDEKILKFAYENDIDIIGQTEYVEEYWKRSLPYNFSDEKLCKKTKDKEKLYTKILKRDINEVKEFMRNHFDQYYDIDQWIQQIKKYNFVFGTRFHGNMIAVQNSIPSLLVTHDSRTKELAEFCNIPYITANNLVGDLNLERLYNEMDYSKFNLEYPTKFKSFLEFLKNNGVLDIDELIINSDLQNEAQLTTESIKSLSIMDSYISEVFATSQILYRCPLENIAALNQGPCVDRYTLEIDGLHIKVVGTDPMVILPNFVNYDKTKVYVKIQLTAPANTVLEIFYEEENGESQYPYSESRKVSNIIYEGKNEIYLAIEADAIIKSLRLDIGNTPGEYVLHSLEIRA</sequence>
<dbReference type="Proteomes" id="UP000019598">
    <property type="component" value="Unassembled WGS sequence"/>
</dbReference>
<dbReference type="OrthoDB" id="9767435at2"/>
<name>R9LE79_9BACL</name>
<dbReference type="Pfam" id="PF04230">
    <property type="entry name" value="PS_pyruv_trans"/>
    <property type="match status" value="1"/>
</dbReference>
<evidence type="ECO:0000313" key="2">
    <source>
        <dbReference type="EMBL" id="EOS54052.1"/>
    </source>
</evidence>
<accession>R9LE79</accession>